<dbReference type="AlphaFoldDB" id="A0A354M1X9"/>
<gene>
    <name evidence="2" type="ORF">DDY73_05885</name>
</gene>
<dbReference type="EMBL" id="DNWC01000079">
    <property type="protein sequence ID" value="HBJ08518.1"/>
    <property type="molecule type" value="Genomic_DNA"/>
</dbReference>
<dbReference type="InterPro" id="IPR014976">
    <property type="entry name" value="AbpA_HamA_C"/>
</dbReference>
<sequence>MSNSYKEIYNKLIGEKFNTVVIRYSPEKGKYEYRGFSHHAEKNALDNIANLIIDDMIFYAFSENEILRLNDDIDLLEDLRAAAKYAYIERLPKREKAKSDGTMSEVLLDIIIQLASQNTKKLIARAKHTEIKNKKEITGYDALYFTKDAEGISLWLGQAKAGQKAYCKRSIIKDLQEKYKREYFADTAFYIADKNEAPELGELLNDINKICLMAQMKKWNGNQKIEKLFEVLKAKQVKIKIPCLITYSQNIYFDKAKLKEYVEHEVKEILDEFDSQIFPIEIETSYEIVFYIIPVEDVDYIRDKIIELKKEAI</sequence>
<accession>A0A354M1X9</accession>
<dbReference type="Pfam" id="PF08878">
    <property type="entry name" value="HamA"/>
    <property type="match status" value="1"/>
</dbReference>
<organism evidence="2 3">
    <name type="scientific">Coprobacter fastidiosus</name>
    <dbReference type="NCBI Taxonomy" id="1099853"/>
    <lineage>
        <taxon>Bacteria</taxon>
        <taxon>Pseudomonadati</taxon>
        <taxon>Bacteroidota</taxon>
        <taxon>Bacteroidia</taxon>
        <taxon>Bacteroidales</taxon>
        <taxon>Barnesiellaceae</taxon>
        <taxon>Coprobacter</taxon>
    </lineage>
</organism>
<evidence type="ECO:0000313" key="2">
    <source>
        <dbReference type="EMBL" id="HBJ08518.1"/>
    </source>
</evidence>
<reference evidence="2 3" key="1">
    <citation type="journal article" date="2018" name="Nat. Biotechnol.">
        <title>A standardized bacterial taxonomy based on genome phylogeny substantially revises the tree of life.</title>
        <authorList>
            <person name="Parks D.H."/>
            <person name="Chuvochina M."/>
            <person name="Waite D.W."/>
            <person name="Rinke C."/>
            <person name="Skarshewski A."/>
            <person name="Chaumeil P.A."/>
            <person name="Hugenholtz P."/>
        </authorList>
    </citation>
    <scope>NUCLEOTIDE SEQUENCE [LARGE SCALE GENOMIC DNA]</scope>
    <source>
        <strain evidence="2">UBA11482</strain>
    </source>
</reference>
<name>A0A354M1X9_9BACT</name>
<protein>
    <recommendedName>
        <fullName evidence="1">Anti-bacteriophage protein A/HamA C-terminal domain-containing protein</fullName>
    </recommendedName>
</protein>
<comment type="caution">
    <text evidence="2">The sequence shown here is derived from an EMBL/GenBank/DDBJ whole genome shotgun (WGS) entry which is preliminary data.</text>
</comment>
<proteinExistence type="predicted"/>
<feature type="domain" description="Anti-bacteriophage protein A/HamA C-terminal" evidence="1">
    <location>
        <begin position="30"/>
        <end position="307"/>
    </location>
</feature>
<dbReference type="Proteomes" id="UP000262954">
    <property type="component" value="Unassembled WGS sequence"/>
</dbReference>
<evidence type="ECO:0000259" key="1">
    <source>
        <dbReference type="Pfam" id="PF08878"/>
    </source>
</evidence>
<evidence type="ECO:0000313" key="3">
    <source>
        <dbReference type="Proteomes" id="UP000262954"/>
    </source>
</evidence>